<evidence type="ECO:0000256" key="1">
    <source>
        <dbReference type="SAM" id="MobiDB-lite"/>
    </source>
</evidence>
<proteinExistence type="predicted"/>
<evidence type="ECO:0000313" key="2">
    <source>
        <dbReference type="EMBL" id="GAA2115739.1"/>
    </source>
</evidence>
<dbReference type="RefSeq" id="WP_344302070.1">
    <property type="nucleotide sequence ID" value="NZ_BAAAQQ010000002.1"/>
</dbReference>
<comment type="caution">
    <text evidence="2">The sequence shown here is derived from an EMBL/GenBank/DDBJ whole genome shotgun (WGS) entry which is preliminary data.</text>
</comment>
<name>A0ABN2XSJ4_9ACTN</name>
<gene>
    <name evidence="2" type="ORF">GCM10009843_05410</name>
</gene>
<feature type="compositionally biased region" description="Pro residues" evidence="1">
    <location>
        <begin position="22"/>
        <end position="31"/>
    </location>
</feature>
<protein>
    <submittedName>
        <fullName evidence="2">Uncharacterized protein</fullName>
    </submittedName>
</protein>
<reference evidence="2 3" key="1">
    <citation type="journal article" date="2019" name="Int. J. Syst. Evol. Microbiol.">
        <title>The Global Catalogue of Microorganisms (GCM) 10K type strain sequencing project: providing services to taxonomists for standard genome sequencing and annotation.</title>
        <authorList>
            <consortium name="The Broad Institute Genomics Platform"/>
            <consortium name="The Broad Institute Genome Sequencing Center for Infectious Disease"/>
            <person name="Wu L."/>
            <person name="Ma J."/>
        </authorList>
    </citation>
    <scope>NUCLEOTIDE SEQUENCE [LARGE SCALE GENOMIC DNA]</scope>
    <source>
        <strain evidence="2 3">JCM 16021</strain>
    </source>
</reference>
<organism evidence="2 3">
    <name type="scientific">Nocardioides bigeumensis</name>
    <dbReference type="NCBI Taxonomy" id="433657"/>
    <lineage>
        <taxon>Bacteria</taxon>
        <taxon>Bacillati</taxon>
        <taxon>Actinomycetota</taxon>
        <taxon>Actinomycetes</taxon>
        <taxon>Propionibacteriales</taxon>
        <taxon>Nocardioidaceae</taxon>
        <taxon>Nocardioides</taxon>
    </lineage>
</organism>
<keyword evidence="3" id="KW-1185">Reference proteome</keyword>
<dbReference type="Proteomes" id="UP001500575">
    <property type="component" value="Unassembled WGS sequence"/>
</dbReference>
<accession>A0ABN2XSJ4</accession>
<feature type="region of interest" description="Disordered" evidence="1">
    <location>
        <begin position="16"/>
        <end position="38"/>
    </location>
</feature>
<sequence>MATALVAVGLQAVGGGRAAPDPIDPPSPTPSPSVLGRSEPIVTIPEIAPGDLREYDELATVTNAQAEGPRLTELVFDVPVRDRFAFEYSFFCTGDPETWYVLIVGDTGASAYGFCDQPPTQPFPSFPEIISPLDHSGGEEATLSVRMFVTGPLPQEHERCFVRQSPTDCQDKEPPLEPLESTDVTFGVSIYEYWAPAVAEFGEERISARASADGVDHVLSRVLESTPGQDAFSTTLPAVDTERLVTVLTTYTDAGVTCASEAPSQQEADACFPEVELSIGDRTVLLGLGKVGDVERLSGRHGFYRVPAGERRLGVRVASGDPGHVQYALLVFDKSL</sequence>
<dbReference type="EMBL" id="BAAAQQ010000002">
    <property type="protein sequence ID" value="GAA2115739.1"/>
    <property type="molecule type" value="Genomic_DNA"/>
</dbReference>
<evidence type="ECO:0000313" key="3">
    <source>
        <dbReference type="Proteomes" id="UP001500575"/>
    </source>
</evidence>